<dbReference type="EMBL" id="JAEMNV010000002">
    <property type="protein sequence ID" value="MBJ8338600.1"/>
    <property type="molecule type" value="Genomic_DNA"/>
</dbReference>
<feature type="region of interest" description="Disordered" evidence="1">
    <location>
        <begin position="289"/>
        <end position="750"/>
    </location>
</feature>
<feature type="compositionally biased region" description="Basic and acidic residues" evidence="1">
    <location>
        <begin position="1410"/>
        <end position="1426"/>
    </location>
</feature>
<name>A0A934NNV9_9NOCA</name>
<feature type="compositionally biased region" description="Polar residues" evidence="1">
    <location>
        <begin position="641"/>
        <end position="650"/>
    </location>
</feature>
<proteinExistence type="predicted"/>
<feature type="compositionally biased region" description="Basic and acidic residues" evidence="1">
    <location>
        <begin position="1546"/>
        <end position="1571"/>
    </location>
</feature>
<feature type="compositionally biased region" description="Basic and acidic residues" evidence="1">
    <location>
        <begin position="609"/>
        <end position="622"/>
    </location>
</feature>
<feature type="compositionally biased region" description="Polar residues" evidence="1">
    <location>
        <begin position="1481"/>
        <end position="1515"/>
    </location>
</feature>
<evidence type="ECO:0000313" key="4">
    <source>
        <dbReference type="EMBL" id="MBJ8338600.1"/>
    </source>
</evidence>
<gene>
    <name evidence="4" type="ORF">JGU71_06865</name>
</gene>
<dbReference type="Pfam" id="PF25547">
    <property type="entry name" value="WXG100_2"/>
    <property type="match status" value="1"/>
</dbReference>
<feature type="compositionally biased region" description="Basic and acidic residues" evidence="1">
    <location>
        <begin position="1452"/>
        <end position="1480"/>
    </location>
</feature>
<feature type="compositionally biased region" description="Low complexity" evidence="1">
    <location>
        <begin position="319"/>
        <end position="360"/>
    </location>
</feature>
<feature type="compositionally biased region" description="Basic and acidic residues" evidence="1">
    <location>
        <begin position="410"/>
        <end position="424"/>
    </location>
</feature>
<feature type="compositionally biased region" description="Basic and acidic residues" evidence="1">
    <location>
        <begin position="686"/>
        <end position="711"/>
    </location>
</feature>
<keyword evidence="5" id="KW-1185">Reference proteome</keyword>
<protein>
    <submittedName>
        <fullName evidence="4">Uncharacterized protein</fullName>
    </submittedName>
</protein>
<feature type="compositionally biased region" description="Low complexity" evidence="1">
    <location>
        <begin position="397"/>
        <end position="409"/>
    </location>
</feature>
<feature type="compositionally biased region" description="Low complexity" evidence="1">
    <location>
        <begin position="1399"/>
        <end position="1409"/>
    </location>
</feature>
<feature type="domain" description="Outer membrane channel protein CpnT-like N-terminal" evidence="3">
    <location>
        <begin position="9"/>
        <end position="151"/>
    </location>
</feature>
<feature type="compositionally biased region" description="Polar residues" evidence="1">
    <location>
        <begin position="447"/>
        <end position="481"/>
    </location>
</feature>
<organism evidence="4 5">
    <name type="scientific">Antrihabitans stalagmiti</name>
    <dbReference type="NCBI Taxonomy" id="2799499"/>
    <lineage>
        <taxon>Bacteria</taxon>
        <taxon>Bacillati</taxon>
        <taxon>Actinomycetota</taxon>
        <taxon>Actinomycetes</taxon>
        <taxon>Mycobacteriales</taxon>
        <taxon>Nocardiaceae</taxon>
        <taxon>Antrihabitans</taxon>
    </lineage>
</organism>
<feature type="domain" description="DUF1023" evidence="2">
    <location>
        <begin position="886"/>
        <end position="1060"/>
    </location>
</feature>
<dbReference type="Pfam" id="PF06259">
    <property type="entry name" value="Abhydrolase_8"/>
    <property type="match status" value="1"/>
</dbReference>
<feature type="compositionally biased region" description="Polar residues" evidence="1">
    <location>
        <begin position="361"/>
        <end position="393"/>
    </location>
</feature>
<feature type="compositionally biased region" description="Polar residues" evidence="1">
    <location>
        <begin position="1573"/>
        <end position="1584"/>
    </location>
</feature>
<feature type="compositionally biased region" description="Pro residues" evidence="1">
    <location>
        <begin position="546"/>
        <end position="557"/>
    </location>
</feature>
<dbReference type="Proteomes" id="UP000655868">
    <property type="component" value="Unassembled WGS sequence"/>
</dbReference>
<feature type="compositionally biased region" description="Basic and acidic residues" evidence="1">
    <location>
        <begin position="1206"/>
        <end position="1235"/>
    </location>
</feature>
<feature type="compositionally biased region" description="Basic and acidic residues" evidence="1">
    <location>
        <begin position="721"/>
        <end position="733"/>
    </location>
</feature>
<feature type="region of interest" description="Disordered" evidence="1">
    <location>
        <begin position="1389"/>
        <end position="1584"/>
    </location>
</feature>
<accession>A0A934NNV9</accession>
<evidence type="ECO:0000259" key="3">
    <source>
        <dbReference type="Pfam" id="PF25547"/>
    </source>
</evidence>
<dbReference type="InterPro" id="IPR010427">
    <property type="entry name" value="DUF1023"/>
</dbReference>
<feature type="compositionally biased region" description="Polar residues" evidence="1">
    <location>
        <begin position="1236"/>
        <end position="1250"/>
    </location>
</feature>
<evidence type="ECO:0000259" key="2">
    <source>
        <dbReference type="Pfam" id="PF06259"/>
    </source>
</evidence>
<comment type="caution">
    <text evidence="4">The sequence shown here is derived from an EMBL/GenBank/DDBJ whole genome shotgun (WGS) entry which is preliminary data.</text>
</comment>
<evidence type="ECO:0000256" key="1">
    <source>
        <dbReference type="SAM" id="MobiDB-lite"/>
    </source>
</evidence>
<feature type="region of interest" description="Disordered" evidence="1">
    <location>
        <begin position="1173"/>
        <end position="1269"/>
    </location>
</feature>
<dbReference type="InterPro" id="IPR057746">
    <property type="entry name" value="CpnT-like_N"/>
</dbReference>
<sequence>MGIEIPGYLQWVSYAAGSEWPQGDETAMFRIAEHWIQAAERLQELVPDLATAKQNTRESITSDGATQIDQELEKLLNGEHSLDKIAEYMGLISESVSETGTQIEYTKIQILTTLALLAAEIIWALATVYGSPSIPVFQAAAQVAVRTVVRRLLSHIAESAGKRALIKTLEFLIKHIALDTIIGVGQEVGIQAYQKEVGHRDNIDWGQVGVTAASSAAGALAAAPVGAGLGRLAPRATAPGRVAQGAINGALAGAAGGLGGWLGAAVLTQDFTFDPLSVVGGSISGALPGAAHGLGQRSEAPGQTPPGRSTPPPGGNDGTGDSSNGANSNNGAHSTDGANSNNGANSNSSANSNNGADSGNPRASESQQPAGRQDPNVNAAQQDSAAPQNQSSERPPADTQQQPSQQSDTQTRDKSDNAQPRDTEANPAPHESPNPNPSNPAPDASHGAQSHDPQSQNTQPQAQSPRETSETNTQPQHSPQSDRPVAPTNRDANTAAPVHDSSSTRLGTEVEQVNPAPQQTSDPLATAPPVANAAQPVQAGADVRPTVPPQAPPPQTAPPAQTSTPARADSPTQTPATEARPSTPDRPVAGPAPTRPAGADGIQATPHARAADAEARSDRDASDPDGTQSRDPSEGVLFLPTSDSGSPQQRSGDRPSSRIGARPPETSGGPGDRSGPADRNGPGDRNPPDGPDRASSDDGRDRPDDNSREQPSRVLPEDSPVTDRERQQAHDALSRLSPDADPNRLQHGSHPDDVVAHARERAQANAQWWHSLDSTQQAAVVRAHPHQVGNADGVPAHVRDQANRLSITRDLNALRSQVPEGRFGRWLDTHTNRALSSDQYRQLRNLESTVDQLTTADEQRNLVEARSNGEPIDLHVISYDSTTFNGDGRAVVSFGNIDTASSVSWHVPGITTTVQSLNTNLNNALGHYRSTTQEGGTSVASIAWIGYDAPSGRAILPQTLTPAFADAGGALLARDIAAFNETRNFNAERGGPDIPTNHIFGHSYGSTTTSYAASNGRLATEVGTITLLGSPGAGPVLHASEYGIGTDNVFIASSSRDPVTFFGANTPGEPGRFAHRGLGVDPSIEAFGAQRIAAQLPGEGLVALSGVSSHTQYYNYVDGGDPRIRPAEDGTLRSESLANFGRIAADNADSVTLEQHRPGIEDPSLRQRYLSSSVNDPAAGRAPAIDTGPATRPHESPDATNTADGSHTRDSGANDATSQRDRADDTQQVRDRADDPQQSTDRANDPSQPTRDVRPNNASDQRDPWCAPDAVDALNNLHGREVGTPISRESTPEGVTADDLESAVGGLMRRADSLDDLAQQLSAADNGSSAVVVEDYRGPVDSDGVGAHAFLMYNDNGTIMVQDGPPGTPPHRYEDHVASTNVRGVYGISLDSSGVPIHPTRTGTDGTPTRGDRNTGPDSRIGRDQSESNPPPARQFDSGEQSDPGRQAPVENARESQRTTDDAQGSRRSIDDPQSLRRTTEAAQTPRQNQVPAPEGSTTTRPADTVPTNASTRPQDLSPAVDRAADTTQRADAQDRTNQQNSSDNARSEREKFENNDDKPQRKRPQPERLQPENLTTDPPAQFLDNSRLATQDEIRRFSSQDNVHPLPQLGDGIRTVTEDGTVITRYPDGSELREWPPRMVTYPTKDGGVTEVFRNESVLVQVQTDGSPITYARSQVGENVVRNVLRDGLVQETRIRVNEDLVAKYGIDEAGEQVPGHNVDRTHDSAEEKAVGHVGKRVYMSGDSGGHASAYRFTLDQGYRNLFPQDGNFNVSGYKAFENMLSNWGSRAGAAGDVGVVFQYPDGNLNRPEQVDARYALLYNEVAVAEDMEMFDNSPNQKFNSPDLDDLYRRASR</sequence>
<feature type="compositionally biased region" description="Low complexity" evidence="1">
    <location>
        <begin position="523"/>
        <end position="541"/>
    </location>
</feature>
<feature type="compositionally biased region" description="Basic and acidic residues" evidence="1">
    <location>
        <begin position="741"/>
        <end position="750"/>
    </location>
</feature>
<evidence type="ECO:0000313" key="5">
    <source>
        <dbReference type="Proteomes" id="UP000655868"/>
    </source>
</evidence>
<reference evidence="4" key="1">
    <citation type="submission" date="2020-12" db="EMBL/GenBank/DDBJ databases">
        <title>Antrihabitans popcorni sp. nov. and Antrihabitans auranticaus sp. nov., isolated from a larva cave.</title>
        <authorList>
            <person name="Lee S.D."/>
            <person name="Kim I.S."/>
        </authorList>
    </citation>
    <scope>NUCLEOTIDE SEQUENCE</scope>
    <source>
        <strain evidence="4">YC3-6</strain>
    </source>
</reference>
<feature type="compositionally biased region" description="Pro residues" evidence="1">
    <location>
        <begin position="430"/>
        <end position="440"/>
    </location>
</feature>